<evidence type="ECO:0000256" key="4">
    <source>
        <dbReference type="ARBA" id="ARBA00022840"/>
    </source>
</evidence>
<dbReference type="PANTHER" id="PTHR43289">
    <property type="entry name" value="MITOGEN-ACTIVATED PROTEIN KINASE KINASE KINASE 20-RELATED"/>
    <property type="match status" value="1"/>
</dbReference>
<feature type="domain" description="Protein kinase" evidence="6">
    <location>
        <begin position="10"/>
        <end position="261"/>
    </location>
</feature>
<keyword evidence="3 7" id="KW-0418">Kinase</keyword>
<proteinExistence type="predicted"/>
<dbReference type="PANTHER" id="PTHR43289:SF34">
    <property type="entry name" value="SERINE_THREONINE-PROTEIN KINASE YBDM-RELATED"/>
    <property type="match status" value="1"/>
</dbReference>
<dbReference type="PROSITE" id="PS50011">
    <property type="entry name" value="PROTEIN_KINASE_DOM"/>
    <property type="match status" value="1"/>
</dbReference>
<dbReference type="Proteomes" id="UP000759246">
    <property type="component" value="Unassembled WGS sequence"/>
</dbReference>
<dbReference type="EMBL" id="JABZGF010000039">
    <property type="protein sequence ID" value="MBF0966046.1"/>
    <property type="molecule type" value="Genomic_DNA"/>
</dbReference>
<feature type="region of interest" description="Disordered" evidence="5">
    <location>
        <begin position="289"/>
        <end position="312"/>
    </location>
</feature>
<evidence type="ECO:0000256" key="5">
    <source>
        <dbReference type="SAM" id="MobiDB-lite"/>
    </source>
</evidence>
<dbReference type="CDD" id="cd14014">
    <property type="entry name" value="STKc_PknB_like"/>
    <property type="match status" value="1"/>
</dbReference>
<dbReference type="SMART" id="SM00220">
    <property type="entry name" value="S_TKc"/>
    <property type="match status" value="1"/>
</dbReference>
<dbReference type="GO" id="GO:0004674">
    <property type="term" value="F:protein serine/threonine kinase activity"/>
    <property type="evidence" value="ECO:0007669"/>
    <property type="project" value="UniProtKB-KW"/>
</dbReference>
<dbReference type="PROSITE" id="PS00108">
    <property type="entry name" value="PROTEIN_KINASE_ST"/>
    <property type="match status" value="1"/>
</dbReference>
<comment type="caution">
    <text evidence="7">The sequence shown here is derived from an EMBL/GenBank/DDBJ whole genome shotgun (WGS) entry which is preliminary data.</text>
</comment>
<dbReference type="AlphaFoldDB" id="A0A929RPK6"/>
<reference evidence="7" key="1">
    <citation type="submission" date="2020-04" db="EMBL/GenBank/DDBJ databases">
        <title>Deep metagenomics examines the oral microbiome during advanced dental caries in children, revealing novel taxa and co-occurrences with host molecules.</title>
        <authorList>
            <person name="Baker J.L."/>
            <person name="Morton J.T."/>
            <person name="Dinis M."/>
            <person name="Alvarez R."/>
            <person name="Tran N.C."/>
            <person name="Knight R."/>
            <person name="Edlund A."/>
        </authorList>
    </citation>
    <scope>NUCLEOTIDE SEQUENCE</scope>
    <source>
        <strain evidence="7">JCVI_30_bin.13</strain>
    </source>
</reference>
<evidence type="ECO:0000256" key="1">
    <source>
        <dbReference type="ARBA" id="ARBA00022679"/>
    </source>
</evidence>
<evidence type="ECO:0000313" key="8">
    <source>
        <dbReference type="Proteomes" id="UP000759246"/>
    </source>
</evidence>
<dbReference type="Gene3D" id="1.10.510.10">
    <property type="entry name" value="Transferase(Phosphotransferase) domain 1"/>
    <property type="match status" value="1"/>
</dbReference>
<name>A0A929RPK6_9ACTO</name>
<organism evidence="7 8">
    <name type="scientific">Actinomyces bouchesdurhonensis</name>
    <dbReference type="NCBI Taxonomy" id="1852361"/>
    <lineage>
        <taxon>Bacteria</taxon>
        <taxon>Bacillati</taxon>
        <taxon>Actinomycetota</taxon>
        <taxon>Actinomycetes</taxon>
        <taxon>Actinomycetales</taxon>
        <taxon>Actinomycetaceae</taxon>
        <taxon>Actinomyces</taxon>
    </lineage>
</organism>
<dbReference type="SUPFAM" id="SSF56112">
    <property type="entry name" value="Protein kinase-like (PK-like)"/>
    <property type="match status" value="1"/>
</dbReference>
<dbReference type="InterPro" id="IPR000719">
    <property type="entry name" value="Prot_kinase_dom"/>
</dbReference>
<keyword evidence="4" id="KW-0067">ATP-binding</keyword>
<sequence length="384" mass="40993">MEEGEELGGYRLIRRLGTGGAGTVWLAEDGGGTRVALKAMHPALAASEESRTRLERETRTVNSVRSPFVAHIVDAETEASQPFVVSEYVDGPTLAEILVSGPIPLRGVAAMSYHLASTIAAVHHANIIHRDIKPSNIICSPRGPVLIDFGIAMAVEDQHLTRTGLVSGTAGYTAPELLQGGHATKESDWWAWCATLLSCATGRPPFGKGDVTATMLRVIEGDPDLAGLHPMVADALAGGLAPDPDDRPSPSLIVAELMSAVGWAPGELDYVTVNWAQLLDTGVRTQSINSDPQEIAAPPEWDEAASRPDASGARAVAYPVHARRDASEFTAANDHTEQVDTASVAWDEHEWDDDPNDVAWHDDAADTWQAVNDADPTEVIPPYD</sequence>
<evidence type="ECO:0000256" key="3">
    <source>
        <dbReference type="ARBA" id="ARBA00022777"/>
    </source>
</evidence>
<dbReference type="InterPro" id="IPR011009">
    <property type="entry name" value="Kinase-like_dom_sf"/>
</dbReference>
<keyword evidence="1" id="KW-0808">Transferase</keyword>
<dbReference type="Gene3D" id="3.30.200.20">
    <property type="entry name" value="Phosphorylase Kinase, domain 1"/>
    <property type="match status" value="1"/>
</dbReference>
<evidence type="ECO:0000313" key="7">
    <source>
        <dbReference type="EMBL" id="MBF0966046.1"/>
    </source>
</evidence>
<dbReference type="GO" id="GO:0005524">
    <property type="term" value="F:ATP binding"/>
    <property type="evidence" value="ECO:0007669"/>
    <property type="project" value="UniProtKB-KW"/>
</dbReference>
<accession>A0A929RPK6</accession>
<protein>
    <submittedName>
        <fullName evidence="7">Serine/threonine protein kinase</fullName>
    </submittedName>
</protein>
<dbReference type="InterPro" id="IPR008271">
    <property type="entry name" value="Ser/Thr_kinase_AS"/>
</dbReference>
<gene>
    <name evidence="7" type="ORF">HXK09_02570</name>
</gene>
<keyword evidence="2" id="KW-0547">Nucleotide-binding</keyword>
<evidence type="ECO:0000256" key="2">
    <source>
        <dbReference type="ARBA" id="ARBA00022741"/>
    </source>
</evidence>
<evidence type="ECO:0000259" key="6">
    <source>
        <dbReference type="PROSITE" id="PS50011"/>
    </source>
</evidence>
<feature type="non-terminal residue" evidence="7">
    <location>
        <position position="384"/>
    </location>
</feature>
<keyword evidence="7" id="KW-0723">Serine/threonine-protein kinase</keyword>
<dbReference type="Pfam" id="PF00069">
    <property type="entry name" value="Pkinase"/>
    <property type="match status" value="1"/>
</dbReference>